<organism evidence="9 10">
    <name type="scientific">Marinagarivorans cellulosilyticus</name>
    <dbReference type="NCBI Taxonomy" id="2721545"/>
    <lineage>
        <taxon>Bacteria</taxon>
        <taxon>Pseudomonadati</taxon>
        <taxon>Pseudomonadota</taxon>
        <taxon>Gammaproteobacteria</taxon>
        <taxon>Cellvibrionales</taxon>
        <taxon>Cellvibrionaceae</taxon>
        <taxon>Marinagarivorans</taxon>
    </lineage>
</organism>
<dbReference type="SUPFAM" id="SSF56954">
    <property type="entry name" value="Outer membrane efflux proteins (OEP)"/>
    <property type="match status" value="1"/>
</dbReference>
<evidence type="ECO:0000256" key="6">
    <source>
        <dbReference type="ARBA" id="ARBA00023136"/>
    </source>
</evidence>
<comment type="similarity">
    <text evidence="2">Belongs to the outer membrane factor (OMF) (TC 1.B.17) family.</text>
</comment>
<evidence type="ECO:0000256" key="5">
    <source>
        <dbReference type="ARBA" id="ARBA00022692"/>
    </source>
</evidence>
<dbReference type="RefSeq" id="WP_236982054.1">
    <property type="nucleotide sequence ID" value="NZ_AP023086.1"/>
</dbReference>
<dbReference type="Proteomes" id="UP001320119">
    <property type="component" value="Chromosome"/>
</dbReference>
<proteinExistence type="inferred from homology"/>
<reference evidence="9 10" key="1">
    <citation type="journal article" date="2022" name="IScience">
        <title>An ultrasensitive nanofiber-based assay for enzymatic hydrolysis and deep-sea microbial degradation of cellulose.</title>
        <authorList>
            <person name="Tsudome M."/>
            <person name="Tachioka M."/>
            <person name="Miyazaki M."/>
            <person name="Uchimura K."/>
            <person name="Tsuda M."/>
            <person name="Takaki Y."/>
            <person name="Deguchi S."/>
        </authorList>
    </citation>
    <scope>NUCLEOTIDE SEQUENCE [LARGE SCALE GENOMIC DNA]</scope>
    <source>
        <strain evidence="9 10">GE09</strain>
    </source>
</reference>
<dbReference type="GO" id="GO:1990281">
    <property type="term" value="C:efflux pump complex"/>
    <property type="evidence" value="ECO:0007669"/>
    <property type="project" value="TreeGrafter"/>
</dbReference>
<keyword evidence="4" id="KW-1134">Transmembrane beta strand</keyword>
<dbReference type="InterPro" id="IPR051906">
    <property type="entry name" value="TolC-like"/>
</dbReference>
<keyword evidence="7" id="KW-0998">Cell outer membrane</keyword>
<dbReference type="NCBIfam" id="TIGR01844">
    <property type="entry name" value="type_I_sec_TolC"/>
    <property type="match status" value="1"/>
</dbReference>
<evidence type="ECO:0000256" key="3">
    <source>
        <dbReference type="ARBA" id="ARBA00022448"/>
    </source>
</evidence>
<evidence type="ECO:0000256" key="4">
    <source>
        <dbReference type="ARBA" id="ARBA00022452"/>
    </source>
</evidence>
<gene>
    <name evidence="9" type="ORF">MARGE09_P2202</name>
</gene>
<dbReference type="Pfam" id="PF02321">
    <property type="entry name" value="OEP"/>
    <property type="match status" value="2"/>
</dbReference>
<dbReference type="InterPro" id="IPR010130">
    <property type="entry name" value="T1SS_OMP_TolC"/>
</dbReference>
<feature type="chain" id="PRO_5042888291" evidence="8">
    <location>
        <begin position="29"/>
        <end position="467"/>
    </location>
</feature>
<dbReference type="EMBL" id="AP023086">
    <property type="protein sequence ID" value="BCD98001.1"/>
    <property type="molecule type" value="Genomic_DNA"/>
</dbReference>
<dbReference type="PANTHER" id="PTHR30026:SF20">
    <property type="entry name" value="OUTER MEMBRANE PROTEIN TOLC"/>
    <property type="match status" value="1"/>
</dbReference>
<dbReference type="InterPro" id="IPR003423">
    <property type="entry name" value="OMP_efflux"/>
</dbReference>
<evidence type="ECO:0000256" key="1">
    <source>
        <dbReference type="ARBA" id="ARBA00004442"/>
    </source>
</evidence>
<keyword evidence="8" id="KW-0732">Signal</keyword>
<comment type="subcellular location">
    <subcellularLocation>
        <location evidence="1">Cell outer membrane</location>
    </subcellularLocation>
</comment>
<evidence type="ECO:0000256" key="2">
    <source>
        <dbReference type="ARBA" id="ARBA00007613"/>
    </source>
</evidence>
<dbReference type="PANTHER" id="PTHR30026">
    <property type="entry name" value="OUTER MEMBRANE PROTEIN TOLC"/>
    <property type="match status" value="1"/>
</dbReference>
<keyword evidence="5" id="KW-0812">Transmembrane</keyword>
<evidence type="ECO:0000313" key="9">
    <source>
        <dbReference type="EMBL" id="BCD98001.1"/>
    </source>
</evidence>
<dbReference type="GO" id="GO:0009279">
    <property type="term" value="C:cell outer membrane"/>
    <property type="evidence" value="ECO:0007669"/>
    <property type="project" value="UniProtKB-SubCell"/>
</dbReference>
<dbReference type="GO" id="GO:0015288">
    <property type="term" value="F:porin activity"/>
    <property type="evidence" value="ECO:0007669"/>
    <property type="project" value="TreeGrafter"/>
</dbReference>
<keyword evidence="6" id="KW-0472">Membrane</keyword>
<feature type="signal peptide" evidence="8">
    <location>
        <begin position="1"/>
        <end position="28"/>
    </location>
</feature>
<keyword evidence="10" id="KW-1185">Reference proteome</keyword>
<protein>
    <submittedName>
        <fullName evidence="9">Outer membrane protein</fullName>
    </submittedName>
</protein>
<sequence>MSLKPFAPIKLAIAIAASGLMSPLMSNAESLAEIYDLALKNDAQYKVAQANLEVGRLSKDISRAGLLPQIAASGSYNQSDASGNSVSNVGTSADPNYQAFDFDSSTNRTTLAAELNQPLFNAAAWYEYKRGKKSANLSEIAFNIEEQNLILRTAEAYFDSLKAVDDLETAKAEEEALSHSLEQTKQRFEVGLTAITEVHEAQAEFDSATANRLISEGALVIAFEALQVLTGTPHKSVAPLKNNFPVTPPAPANRAEWVTMAKEANLELLSAKQRSEIAESSYKIARSGHLPTVSARLGYSDITDDGDLPSDAGDSSGTSATVTLSLPLFTGGRTSAQRQQAANEKIAAQETVNQTERSVVQTARSLHQRVNTGVATVHARQQAIISNESALEATKAGYDVGTRNLVNVLDAQRRVYEAKRNFLIALYDYVLTGLRLKQAAGTLGPDDLIQLDKWLNKEQLVGLAAEK</sequence>
<dbReference type="GO" id="GO:0015562">
    <property type="term" value="F:efflux transmembrane transporter activity"/>
    <property type="evidence" value="ECO:0007669"/>
    <property type="project" value="InterPro"/>
</dbReference>
<dbReference type="KEGG" id="marq:MARGE09_P2202"/>
<evidence type="ECO:0000256" key="8">
    <source>
        <dbReference type="SAM" id="SignalP"/>
    </source>
</evidence>
<dbReference type="AlphaFoldDB" id="A0AAN1WI17"/>
<accession>A0AAN1WI17</accession>
<dbReference type="Gene3D" id="1.20.1600.10">
    <property type="entry name" value="Outer membrane efflux proteins (OEP)"/>
    <property type="match status" value="1"/>
</dbReference>
<keyword evidence="3" id="KW-0813">Transport</keyword>
<evidence type="ECO:0000256" key="7">
    <source>
        <dbReference type="ARBA" id="ARBA00023237"/>
    </source>
</evidence>
<name>A0AAN1WI17_9GAMM</name>
<evidence type="ECO:0000313" key="10">
    <source>
        <dbReference type="Proteomes" id="UP001320119"/>
    </source>
</evidence>